<comment type="caution">
    <text evidence="1">The sequence shown here is derived from an EMBL/GenBank/DDBJ whole genome shotgun (WGS) entry which is preliminary data.</text>
</comment>
<dbReference type="EMBL" id="JAQQWK010000001">
    <property type="protein sequence ID" value="KAK8055950.1"/>
    <property type="molecule type" value="Genomic_DNA"/>
</dbReference>
<proteinExistence type="predicted"/>
<protein>
    <submittedName>
        <fullName evidence="1">Uncharacterized protein</fullName>
    </submittedName>
</protein>
<gene>
    <name evidence="1" type="ORF">PG993_001177</name>
</gene>
<organism evidence="1 2">
    <name type="scientific">Apiospora rasikravindrae</name>
    <dbReference type="NCBI Taxonomy" id="990691"/>
    <lineage>
        <taxon>Eukaryota</taxon>
        <taxon>Fungi</taxon>
        <taxon>Dikarya</taxon>
        <taxon>Ascomycota</taxon>
        <taxon>Pezizomycotina</taxon>
        <taxon>Sordariomycetes</taxon>
        <taxon>Xylariomycetidae</taxon>
        <taxon>Amphisphaeriales</taxon>
        <taxon>Apiosporaceae</taxon>
        <taxon>Apiospora</taxon>
    </lineage>
</organism>
<reference evidence="1 2" key="1">
    <citation type="submission" date="2023-01" db="EMBL/GenBank/DDBJ databases">
        <title>Analysis of 21 Apiospora genomes using comparative genomics revels a genus with tremendous synthesis potential of carbohydrate active enzymes and secondary metabolites.</title>
        <authorList>
            <person name="Sorensen T."/>
        </authorList>
    </citation>
    <scope>NUCLEOTIDE SEQUENCE [LARGE SCALE GENOMIC DNA]</scope>
    <source>
        <strain evidence="1 2">CBS 33761</strain>
    </source>
</reference>
<accession>A0ABR1UAP8</accession>
<keyword evidence="2" id="KW-1185">Reference proteome</keyword>
<evidence type="ECO:0000313" key="1">
    <source>
        <dbReference type="EMBL" id="KAK8055950.1"/>
    </source>
</evidence>
<dbReference type="Proteomes" id="UP001444661">
    <property type="component" value="Unassembled WGS sequence"/>
</dbReference>
<sequence length="189" mass="21642">MIGDYADGLPLEVEQNATADELSRWKRREDERYHNPLYQWARKPQNINLLGNEDRWMNIWTQRIIQENENQANEDLKLAKRLLKLLMAEVPASSRPPESTPLVLRNLTTKEYVLEEGLSSHSFNLGHAIVVQAQFTEDPSGLTSIAEHGIWAGHRFDVATLADVDTNEWVDVTDVAIELISMEYDGEEL</sequence>
<name>A0ABR1UAP8_9PEZI</name>
<evidence type="ECO:0000313" key="2">
    <source>
        <dbReference type="Proteomes" id="UP001444661"/>
    </source>
</evidence>